<dbReference type="InterPro" id="IPR006311">
    <property type="entry name" value="TAT_signal"/>
</dbReference>
<dbReference type="SUPFAM" id="SSF102198">
    <property type="entry name" value="Putative cyclase"/>
    <property type="match status" value="1"/>
</dbReference>
<feature type="chain" id="PRO_5008091723" evidence="1">
    <location>
        <begin position="41"/>
        <end position="275"/>
    </location>
</feature>
<proteinExistence type="predicted"/>
<name>A0A178M5Y3_9CHLR</name>
<dbReference type="GO" id="GO:0004061">
    <property type="term" value="F:arylformamidase activity"/>
    <property type="evidence" value="ECO:0007669"/>
    <property type="project" value="InterPro"/>
</dbReference>
<dbReference type="InterPro" id="IPR037175">
    <property type="entry name" value="KFase_sf"/>
</dbReference>
<dbReference type="Gene3D" id="3.50.30.50">
    <property type="entry name" value="Putative cyclase"/>
    <property type="match status" value="1"/>
</dbReference>
<comment type="caution">
    <text evidence="2">The sequence shown here is derived from an EMBL/GenBank/DDBJ whole genome shotgun (WGS) entry which is preliminary data.</text>
</comment>
<feature type="signal peptide" evidence="1">
    <location>
        <begin position="1"/>
        <end position="40"/>
    </location>
</feature>
<dbReference type="RefSeq" id="WP_066790235.1">
    <property type="nucleotide sequence ID" value="NZ_LWQS01000082.1"/>
</dbReference>
<reference evidence="2 3" key="1">
    <citation type="submission" date="2016-04" db="EMBL/GenBank/DDBJ databases">
        <title>Chloroflexus islandicus sp. nov., a thermophilic filamentous anoxygenic phototrophic bacterium from geyser Strokkur (Iceland).</title>
        <authorList>
            <person name="Gaisin V.A."/>
            <person name="Kalashnikov A.M."/>
            <person name="Sukhacheva M.V."/>
            <person name="Grouzdev D.S."/>
            <person name="Ivanov T.M."/>
            <person name="Kuznetsov B."/>
            <person name="Gorlenko V.M."/>
        </authorList>
    </citation>
    <scope>NUCLEOTIDE SEQUENCE [LARGE SCALE GENOMIC DNA]</scope>
    <source>
        <strain evidence="3">isl-2</strain>
    </source>
</reference>
<dbReference type="PANTHER" id="PTHR31118">
    <property type="entry name" value="CYCLASE-LIKE PROTEIN 2"/>
    <property type="match status" value="1"/>
</dbReference>
<dbReference type="GO" id="GO:0019441">
    <property type="term" value="P:L-tryptophan catabolic process to kynurenine"/>
    <property type="evidence" value="ECO:0007669"/>
    <property type="project" value="InterPro"/>
</dbReference>
<dbReference type="Proteomes" id="UP000078287">
    <property type="component" value="Unassembled WGS sequence"/>
</dbReference>
<dbReference type="PROSITE" id="PS51318">
    <property type="entry name" value="TAT"/>
    <property type="match status" value="1"/>
</dbReference>
<evidence type="ECO:0000313" key="3">
    <source>
        <dbReference type="Proteomes" id="UP000078287"/>
    </source>
</evidence>
<dbReference type="AlphaFoldDB" id="A0A178M5Y3"/>
<gene>
    <name evidence="2" type="ORF">A6A03_03495</name>
</gene>
<sequence length="275" mass="29508">MCPPRFIESIQSPEINRRSLLKFGLGAAVAALAAPFAAEAAPVSRASFSNVADLTHLLGTQFPLFPGAAPFQITPVVFHDRDGYYGSILNYWEHSGTHMDAPVHFAPNGLFVDQIPVQSLVVPAVVINITERAARDPDTVVTPDDIRAWERRYGRIPNNAAVLMASGWGARAHSVELFRNTDSSGVMHFPGFGKDAVDFLLTERNISGIGVDTLSIDHGPSTTFAVHYTILPTNRWGLENLANLESIPPSGATLVVGAPKIAAGSGGPSRVFALW</sequence>
<organism evidence="2 3">
    <name type="scientific">Chloroflexus islandicus</name>
    <dbReference type="NCBI Taxonomy" id="1707952"/>
    <lineage>
        <taxon>Bacteria</taxon>
        <taxon>Bacillati</taxon>
        <taxon>Chloroflexota</taxon>
        <taxon>Chloroflexia</taxon>
        <taxon>Chloroflexales</taxon>
        <taxon>Chloroflexineae</taxon>
        <taxon>Chloroflexaceae</taxon>
        <taxon>Chloroflexus</taxon>
    </lineage>
</organism>
<dbReference type="STRING" id="1707952.A6A03_03495"/>
<evidence type="ECO:0000256" key="1">
    <source>
        <dbReference type="SAM" id="SignalP"/>
    </source>
</evidence>
<dbReference type="EMBL" id="LWQS01000082">
    <property type="protein sequence ID" value="OAN42794.1"/>
    <property type="molecule type" value="Genomic_DNA"/>
</dbReference>
<accession>A0A178M5Y3</accession>
<dbReference type="InterPro" id="IPR007325">
    <property type="entry name" value="KFase/CYL"/>
</dbReference>
<dbReference type="PANTHER" id="PTHR31118:SF12">
    <property type="entry name" value="CYCLASE-LIKE PROTEIN 2"/>
    <property type="match status" value="1"/>
</dbReference>
<keyword evidence="3" id="KW-1185">Reference proteome</keyword>
<keyword evidence="1" id="KW-0732">Signal</keyword>
<dbReference type="OrthoDB" id="9796085at2"/>
<dbReference type="Pfam" id="PF04199">
    <property type="entry name" value="Cyclase"/>
    <property type="match status" value="1"/>
</dbReference>
<protein>
    <submittedName>
        <fullName evidence="2">Cyclase</fullName>
    </submittedName>
</protein>
<evidence type="ECO:0000313" key="2">
    <source>
        <dbReference type="EMBL" id="OAN42794.1"/>
    </source>
</evidence>